<evidence type="ECO:0000313" key="1">
    <source>
        <dbReference type="EMBL" id="SDF83872.1"/>
    </source>
</evidence>
<gene>
    <name evidence="1" type="ORF">SAMN05660686_02486</name>
</gene>
<sequence>MERVEFDTSISVDDVIIEVHGSPDFRWSPFMKKQFREGNRLTAALFKSGDTGEPLRPGDILIPKFGDDLSGAITPQMVQAALLGPLDTIFDVRITYPPGKLSVTDAENMSWQISKLTIRLRIQMRRK</sequence>
<dbReference type="EMBL" id="FNBW01000007">
    <property type="protein sequence ID" value="SDF83872.1"/>
    <property type="molecule type" value="Genomic_DNA"/>
</dbReference>
<organism evidence="1 2">
    <name type="scientific">Thalassobaculum litoreum DSM 18839</name>
    <dbReference type="NCBI Taxonomy" id="1123362"/>
    <lineage>
        <taxon>Bacteria</taxon>
        <taxon>Pseudomonadati</taxon>
        <taxon>Pseudomonadota</taxon>
        <taxon>Alphaproteobacteria</taxon>
        <taxon>Rhodospirillales</taxon>
        <taxon>Thalassobaculaceae</taxon>
        <taxon>Thalassobaculum</taxon>
    </lineage>
</organism>
<protein>
    <submittedName>
        <fullName evidence="1">Uncharacterized protein</fullName>
    </submittedName>
</protein>
<dbReference type="AlphaFoldDB" id="A0A8G2BI25"/>
<proteinExistence type="predicted"/>
<accession>A0A8G2BI25</accession>
<evidence type="ECO:0000313" key="2">
    <source>
        <dbReference type="Proteomes" id="UP000198615"/>
    </source>
</evidence>
<keyword evidence="2" id="KW-1185">Reference proteome</keyword>
<name>A0A8G2BI25_9PROT</name>
<dbReference type="RefSeq" id="WP_093150710.1">
    <property type="nucleotide sequence ID" value="NZ_FNBW01000007.1"/>
</dbReference>
<comment type="caution">
    <text evidence="1">The sequence shown here is derived from an EMBL/GenBank/DDBJ whole genome shotgun (WGS) entry which is preliminary data.</text>
</comment>
<dbReference type="Proteomes" id="UP000198615">
    <property type="component" value="Unassembled WGS sequence"/>
</dbReference>
<reference evidence="1 2" key="1">
    <citation type="submission" date="2016-10" db="EMBL/GenBank/DDBJ databases">
        <authorList>
            <person name="Varghese N."/>
            <person name="Submissions S."/>
        </authorList>
    </citation>
    <scope>NUCLEOTIDE SEQUENCE [LARGE SCALE GENOMIC DNA]</scope>
    <source>
        <strain evidence="1 2">DSM 18839</strain>
    </source>
</reference>